<feature type="signal peptide" evidence="8">
    <location>
        <begin position="1"/>
        <end position="20"/>
    </location>
</feature>
<dbReference type="InterPro" id="IPR005017">
    <property type="entry name" value="OMPP1/FadL/TodX"/>
</dbReference>
<organism evidence="9 10">
    <name type="scientific">Prevotella illustrans</name>
    <dbReference type="NCBI Taxonomy" id="2800387"/>
    <lineage>
        <taxon>Bacteria</taxon>
        <taxon>Pseudomonadati</taxon>
        <taxon>Bacteroidota</taxon>
        <taxon>Bacteroidia</taxon>
        <taxon>Bacteroidales</taxon>
        <taxon>Prevotellaceae</taxon>
        <taxon>Prevotella</taxon>
    </lineage>
</organism>
<evidence type="ECO:0000313" key="9">
    <source>
        <dbReference type="EMBL" id="MBO1362476.1"/>
    </source>
</evidence>
<dbReference type="EMBL" id="JAERMS010000002">
    <property type="protein sequence ID" value="MBO1362476.1"/>
    <property type="molecule type" value="Genomic_DNA"/>
</dbReference>
<evidence type="ECO:0000256" key="3">
    <source>
        <dbReference type="ARBA" id="ARBA00022452"/>
    </source>
</evidence>
<keyword evidence="9" id="KW-0675">Receptor</keyword>
<proteinExistence type="inferred from homology"/>
<comment type="subcellular location">
    <subcellularLocation>
        <location evidence="1">Cell outer membrane</location>
        <topology evidence="1">Multi-pass membrane protein</topology>
    </subcellularLocation>
</comment>
<evidence type="ECO:0000256" key="7">
    <source>
        <dbReference type="ARBA" id="ARBA00023237"/>
    </source>
</evidence>
<comment type="caution">
    <text evidence="9">The sequence shown here is derived from an EMBL/GenBank/DDBJ whole genome shotgun (WGS) entry which is preliminary data.</text>
</comment>
<reference evidence="9 10" key="1">
    <citation type="submission" date="2021-01" db="EMBL/GenBank/DDBJ databases">
        <title>Prevotella A2931 sp. nov.</title>
        <authorList>
            <person name="Buhl M."/>
            <person name="Oberhettinger P."/>
        </authorList>
    </citation>
    <scope>NUCLEOTIDE SEQUENCE [LARGE SCALE GENOMIC DNA]</scope>
    <source>
        <strain evidence="9 10">A2931</strain>
    </source>
</reference>
<dbReference type="RefSeq" id="WP_107583109.1">
    <property type="nucleotide sequence ID" value="NZ_JAERMS010000002.1"/>
</dbReference>
<dbReference type="Proteomes" id="UP000664265">
    <property type="component" value="Unassembled WGS sequence"/>
</dbReference>
<keyword evidence="3" id="KW-1134">Transmembrane beta strand</keyword>
<keyword evidence="6" id="KW-0472">Membrane</keyword>
<protein>
    <submittedName>
        <fullName evidence="9">Hemin receptor</fullName>
    </submittedName>
</protein>
<evidence type="ECO:0000256" key="4">
    <source>
        <dbReference type="ARBA" id="ARBA00022692"/>
    </source>
</evidence>
<evidence type="ECO:0000256" key="2">
    <source>
        <dbReference type="ARBA" id="ARBA00008163"/>
    </source>
</evidence>
<accession>A0ABS3M313</accession>
<dbReference type="SUPFAM" id="SSF56935">
    <property type="entry name" value="Porins"/>
    <property type="match status" value="1"/>
</dbReference>
<evidence type="ECO:0000256" key="6">
    <source>
        <dbReference type="ARBA" id="ARBA00023136"/>
    </source>
</evidence>
<keyword evidence="4" id="KW-0812">Transmembrane</keyword>
<keyword evidence="7" id="KW-0998">Cell outer membrane</keyword>
<keyword evidence="10" id="KW-1185">Reference proteome</keyword>
<evidence type="ECO:0000256" key="1">
    <source>
        <dbReference type="ARBA" id="ARBA00004571"/>
    </source>
</evidence>
<gene>
    <name evidence="9" type="ORF">JHU38_01530</name>
</gene>
<feature type="chain" id="PRO_5046817780" evidence="8">
    <location>
        <begin position="21"/>
        <end position="544"/>
    </location>
</feature>
<dbReference type="Gene3D" id="2.40.160.60">
    <property type="entry name" value="Outer membrane protein transport protein (OMPP1/FadL/TodX)"/>
    <property type="match status" value="1"/>
</dbReference>
<evidence type="ECO:0000256" key="8">
    <source>
        <dbReference type="SAM" id="SignalP"/>
    </source>
</evidence>
<evidence type="ECO:0000256" key="5">
    <source>
        <dbReference type="ARBA" id="ARBA00022729"/>
    </source>
</evidence>
<keyword evidence="5 8" id="KW-0732">Signal</keyword>
<comment type="similarity">
    <text evidence="2">Belongs to the OmpP1/FadL family.</text>
</comment>
<evidence type="ECO:0000313" key="10">
    <source>
        <dbReference type="Proteomes" id="UP000664265"/>
    </source>
</evidence>
<name>A0ABS3M313_9BACT</name>
<sequence length="544" mass="60514">MNKTIISLAILGMVAIPMTAQETYQDTKMVDNDLNGTARYVGMGGAMEALGADISTISSNPAGIGLFRKSQLTLSGGLVTQQDAKNKISFRGSDLTINGDKTNLSFDQLGFVWTTRMPSNSYLNVAFNYHKSRNFDQLLTAANQLSYASQNKQTVRKYAYGVSLKNKEMANYMWNAVDAGYSRLLQYRNVDEKGQPVDEYAYMNASDYLFGQYQSGYIGEYDFNLSGNIHDRVYLGLTVGLHDVHYKSASTYGENLVNNAIAGSEENLEITGTGCDIKIGAIFRPIESSPFRIGAYVHTPTWYNLTMKGNASVYLNGLKDTDEKMGPNNGTQNNSTSLEYKLYTPWKFGLSLGHTVGNQLALGATYEYADYSTMDNRVIDGGYYDYDPYIGGYNYYDSSSSDQTMNEHTKNTLKSVSTLKLGVEFKAMPDVAVRLGYNYVSPMFSKDGYRDGSLLSQGSANATSTNYTNWKSTNRITAGIGYTFKKFFADLAYQYSMTNGDFYPFMAYYDNPKDPSPSIEDNLPTASKVSNKRHQLLVTLGYKF</sequence>
<dbReference type="PANTHER" id="PTHR35093">
    <property type="entry name" value="OUTER MEMBRANE PROTEIN NMB0088-RELATED"/>
    <property type="match status" value="1"/>
</dbReference>
<dbReference type="PANTHER" id="PTHR35093:SF8">
    <property type="entry name" value="OUTER MEMBRANE PROTEIN NMB0088-RELATED"/>
    <property type="match status" value="1"/>
</dbReference>